<evidence type="ECO:0000313" key="3">
    <source>
        <dbReference type="EMBL" id="RDV28124.1"/>
    </source>
</evidence>
<keyword evidence="4" id="KW-1185">Reference proteome</keyword>
<comment type="caution">
    <text evidence="3">The sequence shown here is derived from an EMBL/GenBank/DDBJ whole genome shotgun (WGS) entry which is preliminary data.</text>
</comment>
<feature type="domain" description="Glycosyltransferase subfamily 4-like N-terminal" evidence="2">
    <location>
        <begin position="15"/>
        <end position="202"/>
    </location>
</feature>
<dbReference type="InterPro" id="IPR028098">
    <property type="entry name" value="Glyco_trans_4-like_N"/>
</dbReference>
<dbReference type="NCBIfam" id="NF007640">
    <property type="entry name" value="PRK10307.1"/>
    <property type="match status" value="1"/>
</dbReference>
<dbReference type="Pfam" id="PF13579">
    <property type="entry name" value="Glyco_trans_4_4"/>
    <property type="match status" value="1"/>
</dbReference>
<organism evidence="3 4">
    <name type="scientific">Alteromonas aestuariivivens</name>
    <dbReference type="NCBI Taxonomy" id="1938339"/>
    <lineage>
        <taxon>Bacteria</taxon>
        <taxon>Pseudomonadati</taxon>
        <taxon>Pseudomonadota</taxon>
        <taxon>Gammaproteobacteria</taxon>
        <taxon>Alteromonadales</taxon>
        <taxon>Alteromonadaceae</taxon>
        <taxon>Alteromonas/Salinimonas group</taxon>
        <taxon>Alteromonas</taxon>
    </lineage>
</organism>
<dbReference type="Gene3D" id="3.40.50.2000">
    <property type="entry name" value="Glycogen Phosphorylase B"/>
    <property type="match status" value="2"/>
</dbReference>
<evidence type="ECO:0000259" key="1">
    <source>
        <dbReference type="Pfam" id="PF00534"/>
    </source>
</evidence>
<protein>
    <submittedName>
        <fullName evidence="3">Colanic acid biosynthesis glycosyltransferase WcaI</fullName>
    </submittedName>
</protein>
<proteinExistence type="predicted"/>
<evidence type="ECO:0000259" key="2">
    <source>
        <dbReference type="Pfam" id="PF13579"/>
    </source>
</evidence>
<feature type="domain" description="Glycosyl transferase family 1" evidence="1">
    <location>
        <begin position="215"/>
        <end position="374"/>
    </location>
</feature>
<name>A0A3D8MC73_9ALTE</name>
<accession>A0A3D8MC73</accession>
<dbReference type="SUPFAM" id="SSF53756">
    <property type="entry name" value="UDP-Glycosyltransferase/glycogen phosphorylase"/>
    <property type="match status" value="1"/>
</dbReference>
<keyword evidence="3" id="KW-0808">Transferase</keyword>
<dbReference type="Proteomes" id="UP000256561">
    <property type="component" value="Unassembled WGS sequence"/>
</dbReference>
<dbReference type="InterPro" id="IPR001296">
    <property type="entry name" value="Glyco_trans_1"/>
</dbReference>
<sequence>MKILIYSLNHKPEKTGIGKYNGELAENLVKKGIETEVLCAPPYYPEWTVSSPYSTKRYTTELLDGAKVYRCPVYVPKQPSTIKRLLHLGSFAFCSALKLLTLFKKKYDFIFLVQPTFFCAPFALLFCKLTGTKLVMHIQDYELDAMLGLGMAGDGTLAKLLRKVESWFLKRMDVVSSISFSMLERAKQKGVPEDRLVFFPNWSDINFVSPQTPSQEFRERIGIEPSEKIVLYAGNMGKKQGLEIILDAAKEFSDDEKVRFLLVGAGAQAQELKETTKQLGLTNVSYLPLQAWEDVPAMLAMADVHLVIQKKGAADAVLPSKLTNILAAGGNSIVTAEAGTELGIIHEKNPGIYTLVEPENPEAFILALRENLELVSNAHNEVARTYAENNLDKHAIIESFIFDVKYKLDLLDDDESGLNTRKLESLI</sequence>
<dbReference type="GO" id="GO:0016758">
    <property type="term" value="F:hexosyltransferase activity"/>
    <property type="evidence" value="ECO:0007669"/>
    <property type="project" value="TreeGrafter"/>
</dbReference>
<gene>
    <name evidence="3" type="ORF">DXV75_03950</name>
</gene>
<dbReference type="CDD" id="cd03794">
    <property type="entry name" value="GT4_WbuB-like"/>
    <property type="match status" value="1"/>
</dbReference>
<reference evidence="4" key="1">
    <citation type="submission" date="2018-08" db="EMBL/GenBank/DDBJ databases">
        <authorList>
            <person name="Zhang J."/>
            <person name="Du Z.-J."/>
        </authorList>
    </citation>
    <scope>NUCLEOTIDE SEQUENCE [LARGE SCALE GENOMIC DNA]</scope>
    <source>
        <strain evidence="4">KCTC 52655</strain>
    </source>
</reference>
<dbReference type="PANTHER" id="PTHR45947">
    <property type="entry name" value="SULFOQUINOVOSYL TRANSFERASE SQD2"/>
    <property type="match status" value="1"/>
</dbReference>
<dbReference type="AlphaFoldDB" id="A0A3D8MC73"/>
<dbReference type="Pfam" id="PF00534">
    <property type="entry name" value="Glycos_transf_1"/>
    <property type="match status" value="1"/>
</dbReference>
<evidence type="ECO:0000313" key="4">
    <source>
        <dbReference type="Proteomes" id="UP000256561"/>
    </source>
</evidence>
<dbReference type="EMBL" id="QRHA01000002">
    <property type="protein sequence ID" value="RDV28124.1"/>
    <property type="molecule type" value="Genomic_DNA"/>
</dbReference>
<dbReference type="InterPro" id="IPR050194">
    <property type="entry name" value="Glycosyltransferase_grp1"/>
</dbReference>
<dbReference type="OrthoDB" id="9787293at2"/>
<dbReference type="PANTHER" id="PTHR45947:SF3">
    <property type="entry name" value="SULFOQUINOVOSYL TRANSFERASE SQD2"/>
    <property type="match status" value="1"/>
</dbReference>